<comment type="caution">
    <text evidence="13">The sequence shown here is derived from an EMBL/GenBank/DDBJ whole genome shotgun (WGS) entry which is preliminary data.</text>
</comment>
<feature type="transmembrane region" description="Helical" evidence="11">
    <location>
        <begin position="325"/>
        <end position="343"/>
    </location>
</feature>
<keyword evidence="7 11" id="KW-0862">Zinc</keyword>
<dbReference type="GO" id="GO:0004222">
    <property type="term" value="F:metalloendopeptidase activity"/>
    <property type="evidence" value="ECO:0007669"/>
    <property type="project" value="InterPro"/>
</dbReference>
<dbReference type="InterPro" id="IPR004387">
    <property type="entry name" value="Pept_M50_Zn"/>
</dbReference>
<evidence type="ECO:0000256" key="3">
    <source>
        <dbReference type="ARBA" id="ARBA00007931"/>
    </source>
</evidence>
<gene>
    <name evidence="13" type="primary">rseP</name>
    <name evidence="13" type="ORF">FYJ59_00665</name>
</gene>
<evidence type="ECO:0000256" key="6">
    <source>
        <dbReference type="ARBA" id="ARBA00022801"/>
    </source>
</evidence>
<evidence type="ECO:0000259" key="12">
    <source>
        <dbReference type="PROSITE" id="PS50106"/>
    </source>
</evidence>
<dbReference type="InterPro" id="IPR001478">
    <property type="entry name" value="PDZ"/>
</dbReference>
<dbReference type="InterPro" id="IPR036034">
    <property type="entry name" value="PDZ_sf"/>
</dbReference>
<dbReference type="Pfam" id="PF02163">
    <property type="entry name" value="Peptidase_M50"/>
    <property type="match status" value="1"/>
</dbReference>
<keyword evidence="6 11" id="KW-0378">Hydrolase</keyword>
<keyword evidence="8 11" id="KW-1133">Transmembrane helix</keyword>
<evidence type="ECO:0000256" key="4">
    <source>
        <dbReference type="ARBA" id="ARBA00022670"/>
    </source>
</evidence>
<protein>
    <recommendedName>
        <fullName evidence="11">Zinc metalloprotease</fullName>
        <ecNumber evidence="11">3.4.24.-</ecNumber>
    </recommendedName>
</protein>
<dbReference type="PANTHER" id="PTHR42837">
    <property type="entry name" value="REGULATOR OF SIGMA-E PROTEASE RSEP"/>
    <property type="match status" value="1"/>
</dbReference>
<keyword evidence="10 11" id="KW-0472">Membrane</keyword>
<dbReference type="SUPFAM" id="SSF50156">
    <property type="entry name" value="PDZ domain-like"/>
    <property type="match status" value="1"/>
</dbReference>
<comment type="cofactor">
    <cofactor evidence="1 11">
        <name>Zn(2+)</name>
        <dbReference type="ChEBI" id="CHEBI:29105"/>
    </cofactor>
</comment>
<evidence type="ECO:0000256" key="2">
    <source>
        <dbReference type="ARBA" id="ARBA00004141"/>
    </source>
</evidence>
<dbReference type="NCBIfam" id="TIGR00054">
    <property type="entry name" value="RIP metalloprotease RseP"/>
    <property type="match status" value="1"/>
</dbReference>
<reference evidence="13 14" key="1">
    <citation type="submission" date="2019-08" db="EMBL/GenBank/DDBJ databases">
        <title>In-depth cultivation of the pig gut microbiome towards novel bacterial diversity and tailored functional studies.</title>
        <authorList>
            <person name="Wylensek D."/>
            <person name="Hitch T.C.A."/>
            <person name="Clavel T."/>
        </authorList>
    </citation>
    <scope>NUCLEOTIDE SEQUENCE [LARGE SCALE GENOMIC DNA]</scope>
    <source>
        <strain evidence="13 14">WCA3-601-WT-6H</strain>
    </source>
</reference>
<feature type="transmembrane region" description="Helical" evidence="11">
    <location>
        <begin position="103"/>
        <end position="122"/>
    </location>
</feature>
<dbReference type="PANTHER" id="PTHR42837:SF2">
    <property type="entry name" value="MEMBRANE METALLOPROTEASE ARASP2, CHLOROPLASTIC-RELATED"/>
    <property type="match status" value="1"/>
</dbReference>
<evidence type="ECO:0000256" key="9">
    <source>
        <dbReference type="ARBA" id="ARBA00023049"/>
    </source>
</evidence>
<dbReference type="CDD" id="cd23081">
    <property type="entry name" value="cpPDZ_EcRseP-like"/>
    <property type="match status" value="1"/>
</dbReference>
<evidence type="ECO:0000256" key="11">
    <source>
        <dbReference type="RuleBase" id="RU362031"/>
    </source>
</evidence>
<dbReference type="Gene3D" id="2.30.42.10">
    <property type="match status" value="1"/>
</dbReference>
<evidence type="ECO:0000256" key="1">
    <source>
        <dbReference type="ARBA" id="ARBA00001947"/>
    </source>
</evidence>
<dbReference type="GO" id="GO:0046872">
    <property type="term" value="F:metal ion binding"/>
    <property type="evidence" value="ECO:0007669"/>
    <property type="project" value="UniProtKB-KW"/>
</dbReference>
<comment type="subcellular location">
    <subcellularLocation>
        <location evidence="2">Membrane</location>
        <topology evidence="2">Multi-pass membrane protein</topology>
    </subcellularLocation>
</comment>
<proteinExistence type="inferred from homology"/>
<keyword evidence="9 11" id="KW-0482">Metalloprotease</keyword>
<evidence type="ECO:0000256" key="10">
    <source>
        <dbReference type="ARBA" id="ARBA00023136"/>
    </source>
</evidence>
<dbReference type="AlphaFoldDB" id="A0A6L5YGH3"/>
<dbReference type="SMART" id="SM00228">
    <property type="entry name" value="PDZ"/>
    <property type="match status" value="1"/>
</dbReference>
<accession>A0A6L5YGH3</accession>
<name>A0A6L5YGH3_9FIRM</name>
<keyword evidence="4 13" id="KW-0645">Protease</keyword>
<organism evidence="13 14">
    <name type="scientific">Waltera intestinalis</name>
    <dbReference type="NCBI Taxonomy" id="2606635"/>
    <lineage>
        <taxon>Bacteria</taxon>
        <taxon>Bacillati</taxon>
        <taxon>Bacillota</taxon>
        <taxon>Clostridia</taxon>
        <taxon>Lachnospirales</taxon>
        <taxon>Lachnospiraceae</taxon>
        <taxon>Waltera</taxon>
    </lineage>
</organism>
<evidence type="ECO:0000313" key="13">
    <source>
        <dbReference type="EMBL" id="MST56772.1"/>
    </source>
</evidence>
<dbReference type="CDD" id="cd06163">
    <property type="entry name" value="S2P-M50_PDZ_RseP-like"/>
    <property type="match status" value="1"/>
</dbReference>
<dbReference type="EC" id="3.4.24.-" evidence="11"/>
<dbReference type="Pfam" id="PF17820">
    <property type="entry name" value="PDZ_6"/>
    <property type="match status" value="1"/>
</dbReference>
<dbReference type="RefSeq" id="WP_154494850.1">
    <property type="nucleotide sequence ID" value="NZ_VUMU01000001.1"/>
</dbReference>
<keyword evidence="11" id="KW-0479">Metal-binding</keyword>
<evidence type="ECO:0000256" key="8">
    <source>
        <dbReference type="ARBA" id="ARBA00022989"/>
    </source>
</evidence>
<dbReference type="PROSITE" id="PS50106">
    <property type="entry name" value="PDZ"/>
    <property type="match status" value="1"/>
</dbReference>
<evidence type="ECO:0000256" key="7">
    <source>
        <dbReference type="ARBA" id="ARBA00022833"/>
    </source>
</evidence>
<dbReference type="Proteomes" id="UP000476055">
    <property type="component" value="Unassembled WGS sequence"/>
</dbReference>
<comment type="similarity">
    <text evidence="3 11">Belongs to the peptidase M50B family.</text>
</comment>
<dbReference type="GO" id="GO:0016020">
    <property type="term" value="C:membrane"/>
    <property type="evidence" value="ECO:0007669"/>
    <property type="project" value="UniProtKB-SubCell"/>
</dbReference>
<feature type="transmembrane region" description="Helical" evidence="11">
    <location>
        <begin position="274"/>
        <end position="295"/>
    </location>
</feature>
<evidence type="ECO:0000313" key="14">
    <source>
        <dbReference type="Proteomes" id="UP000476055"/>
    </source>
</evidence>
<sequence>MVTLILFVLIFGVVVISHEFGHFLLAKANGIHVIEFSVGMGPNLFSFQKGDTKYSLKLLPIGGACMFEGEDGLNEKEDGEDHSGSFLNANVWARISTVLAGPVFNFILGFIIAFIMVNLIVIRDPVATEIVDGGAAQEAGLQPGDRILSLNGSKIHLYEEIQLFTLTYRGGNVTVQYERDGVKGTTTLTPKYDESAGRYMIGISNADFVQLSGLDCFRYAWYEMRYCVTMTWKSLAMLVQGQVSRQDVAGPVGIAVNVVGKTYESTKDYGWQNVLVNMLNITLMLTVNLGILNLLPIPALDGGRLVFLIWEAITHKPVPPEKEGMVHFIGLMFFMVLMVLLLFNDLVNIFG</sequence>
<evidence type="ECO:0000256" key="5">
    <source>
        <dbReference type="ARBA" id="ARBA00022692"/>
    </source>
</evidence>
<dbReference type="InterPro" id="IPR041489">
    <property type="entry name" value="PDZ_6"/>
</dbReference>
<keyword evidence="5 11" id="KW-0812">Transmembrane</keyword>
<dbReference type="GO" id="GO:0006508">
    <property type="term" value="P:proteolysis"/>
    <property type="evidence" value="ECO:0007669"/>
    <property type="project" value="UniProtKB-KW"/>
</dbReference>
<feature type="domain" description="PDZ" evidence="12">
    <location>
        <begin position="126"/>
        <end position="155"/>
    </location>
</feature>
<dbReference type="EMBL" id="VUMU01000001">
    <property type="protein sequence ID" value="MST56772.1"/>
    <property type="molecule type" value="Genomic_DNA"/>
</dbReference>
<dbReference type="InterPro" id="IPR008915">
    <property type="entry name" value="Peptidase_M50"/>
</dbReference>
<keyword evidence="14" id="KW-1185">Reference proteome</keyword>